<dbReference type="EMBL" id="SJPS01000001">
    <property type="protein sequence ID" value="TWU30082.1"/>
    <property type="molecule type" value="Genomic_DNA"/>
</dbReference>
<keyword evidence="2 3" id="KW-0326">Glycosidase</keyword>
<dbReference type="Pfam" id="PF00150">
    <property type="entry name" value="Cellulase"/>
    <property type="match status" value="1"/>
</dbReference>
<dbReference type="InterPro" id="IPR017853">
    <property type="entry name" value="GH"/>
</dbReference>
<dbReference type="InterPro" id="IPR001547">
    <property type="entry name" value="Glyco_hydro_5"/>
</dbReference>
<gene>
    <name evidence="5" type="ORF">Pla144_08680</name>
</gene>
<dbReference type="GO" id="GO:0004553">
    <property type="term" value="F:hydrolase activity, hydrolyzing O-glycosyl compounds"/>
    <property type="evidence" value="ECO:0007669"/>
    <property type="project" value="InterPro"/>
</dbReference>
<dbReference type="AlphaFoldDB" id="A0A5C6CZL4"/>
<protein>
    <submittedName>
        <fullName evidence="5">Cellulase (Glycosyl hydrolase family 5)</fullName>
    </submittedName>
</protein>
<feature type="domain" description="Glycoside hydrolase family 5" evidence="4">
    <location>
        <begin position="75"/>
        <end position="289"/>
    </location>
</feature>
<dbReference type="GO" id="GO:0000272">
    <property type="term" value="P:polysaccharide catabolic process"/>
    <property type="evidence" value="ECO:0007669"/>
    <property type="project" value="InterPro"/>
</dbReference>
<name>A0A5C6CZL4_9BACT</name>
<evidence type="ECO:0000256" key="3">
    <source>
        <dbReference type="RuleBase" id="RU361153"/>
    </source>
</evidence>
<keyword evidence="6" id="KW-1185">Reference proteome</keyword>
<comment type="caution">
    <text evidence="5">The sequence shown here is derived from an EMBL/GenBank/DDBJ whole genome shotgun (WGS) entry which is preliminary data.</text>
</comment>
<dbReference type="Proteomes" id="UP000318437">
    <property type="component" value="Unassembled WGS sequence"/>
</dbReference>
<organism evidence="5 6">
    <name type="scientific">Bythopirellula polymerisocia</name>
    <dbReference type="NCBI Taxonomy" id="2528003"/>
    <lineage>
        <taxon>Bacteria</taxon>
        <taxon>Pseudomonadati</taxon>
        <taxon>Planctomycetota</taxon>
        <taxon>Planctomycetia</taxon>
        <taxon>Pirellulales</taxon>
        <taxon>Lacipirellulaceae</taxon>
        <taxon>Bythopirellula</taxon>
    </lineage>
</organism>
<keyword evidence="1 3" id="KW-0378">Hydrolase</keyword>
<evidence type="ECO:0000313" key="5">
    <source>
        <dbReference type="EMBL" id="TWU30082.1"/>
    </source>
</evidence>
<dbReference type="SUPFAM" id="SSF51445">
    <property type="entry name" value="(Trans)glycosidases"/>
    <property type="match status" value="1"/>
</dbReference>
<dbReference type="RefSeq" id="WP_197530371.1">
    <property type="nucleotide sequence ID" value="NZ_SJPS01000001.1"/>
</dbReference>
<evidence type="ECO:0000256" key="2">
    <source>
        <dbReference type="ARBA" id="ARBA00023295"/>
    </source>
</evidence>
<comment type="similarity">
    <text evidence="3">Belongs to the glycosyl hydrolase 5 (cellulase A) family.</text>
</comment>
<accession>A0A5C6CZL4</accession>
<proteinExistence type="inferred from homology"/>
<evidence type="ECO:0000313" key="6">
    <source>
        <dbReference type="Proteomes" id="UP000318437"/>
    </source>
</evidence>
<dbReference type="Gene3D" id="3.20.20.80">
    <property type="entry name" value="Glycosidases"/>
    <property type="match status" value="1"/>
</dbReference>
<sequence>MRATRELGLRSTYLFAIALSTIQPGFAESAAEKSASLVPIRIVDGQFVFGESGKRFSPWGFNYVGDFGRIVEEYWEDDWPRVEKDFREMRKLGANVVRLHLQLGTYMKTPQQVDAAELERLRRTLDLAQEVGLYLDLTGLSCYHLAEVPPWYDDLSEKDRWQVQATFWEAIAKTCAGHPAVFCYDLINEPVVGNAKEGEHPWLLGELEGMYFVQRISNDLGEREPRAIAEAWVKQMVSAIRKHDTEHLITVGVIPWAQVFPGAKPVFYSPEVARHLDFVSVHFYPKTGEVEKTVEALAVYDIGKPLVVEETFPLSCSLEELDRFIQQTDDRVEGWISHYFGRSIAEHREGATPVGMPVAEFLEYWQKKEKSMGATDPQQTEEIDHR</sequence>
<reference evidence="5 6" key="1">
    <citation type="submission" date="2019-02" db="EMBL/GenBank/DDBJ databases">
        <title>Deep-cultivation of Planctomycetes and their phenomic and genomic characterization uncovers novel biology.</title>
        <authorList>
            <person name="Wiegand S."/>
            <person name="Jogler M."/>
            <person name="Boedeker C."/>
            <person name="Pinto D."/>
            <person name="Vollmers J."/>
            <person name="Rivas-Marin E."/>
            <person name="Kohn T."/>
            <person name="Peeters S.H."/>
            <person name="Heuer A."/>
            <person name="Rast P."/>
            <person name="Oberbeckmann S."/>
            <person name="Bunk B."/>
            <person name="Jeske O."/>
            <person name="Meyerdierks A."/>
            <person name="Storesund J.E."/>
            <person name="Kallscheuer N."/>
            <person name="Luecker S."/>
            <person name="Lage O.M."/>
            <person name="Pohl T."/>
            <person name="Merkel B.J."/>
            <person name="Hornburger P."/>
            <person name="Mueller R.-W."/>
            <person name="Bruemmer F."/>
            <person name="Labrenz M."/>
            <person name="Spormann A.M."/>
            <person name="Op Den Camp H."/>
            <person name="Overmann J."/>
            <person name="Amann R."/>
            <person name="Jetten M.S.M."/>
            <person name="Mascher T."/>
            <person name="Medema M.H."/>
            <person name="Devos D.P."/>
            <person name="Kaster A.-K."/>
            <person name="Ovreas L."/>
            <person name="Rohde M."/>
            <person name="Galperin M.Y."/>
            <person name="Jogler C."/>
        </authorList>
    </citation>
    <scope>NUCLEOTIDE SEQUENCE [LARGE SCALE GENOMIC DNA]</scope>
    <source>
        <strain evidence="5 6">Pla144</strain>
    </source>
</reference>
<evidence type="ECO:0000256" key="1">
    <source>
        <dbReference type="ARBA" id="ARBA00022801"/>
    </source>
</evidence>
<evidence type="ECO:0000259" key="4">
    <source>
        <dbReference type="Pfam" id="PF00150"/>
    </source>
</evidence>